<dbReference type="EMBL" id="CP014501">
    <property type="protein sequence ID" value="ANB13217.1"/>
    <property type="molecule type" value="Genomic_DNA"/>
</dbReference>
<evidence type="ECO:0000259" key="16">
    <source>
        <dbReference type="Pfam" id="PF12627"/>
    </source>
</evidence>
<evidence type="ECO:0000313" key="18">
    <source>
        <dbReference type="Proteomes" id="UP000189580"/>
    </source>
</evidence>
<dbReference type="KEGG" id="slb:AWJ20_1499"/>
<reference evidence="17 18" key="1">
    <citation type="submission" date="2016-02" db="EMBL/GenBank/DDBJ databases">
        <title>Complete genome sequence and transcriptome regulation of the pentose utilising yeast Sugiyamaella lignohabitans.</title>
        <authorList>
            <person name="Bellasio M."/>
            <person name="Peymann A."/>
            <person name="Valli M."/>
            <person name="Sipitzky M."/>
            <person name="Graf A."/>
            <person name="Sauer M."/>
            <person name="Marx H."/>
            <person name="Mattanovich D."/>
        </authorList>
    </citation>
    <scope>NUCLEOTIDE SEQUENCE [LARGE SCALE GENOMIC DNA]</scope>
    <source>
        <strain evidence="17 18">CBS 10342</strain>
    </source>
</reference>
<dbReference type="Gene3D" id="1.10.3090.10">
    <property type="entry name" value="cca-adding enzyme, domain 2"/>
    <property type="match status" value="1"/>
</dbReference>
<dbReference type="GO" id="GO:0001680">
    <property type="term" value="P:tRNA 3'-terminal CCA addition"/>
    <property type="evidence" value="ECO:0007669"/>
    <property type="project" value="UniProtKB-ARBA"/>
</dbReference>
<evidence type="ECO:0000256" key="2">
    <source>
        <dbReference type="ARBA" id="ARBA00022679"/>
    </source>
</evidence>
<dbReference type="GO" id="GO:0000166">
    <property type="term" value="F:nucleotide binding"/>
    <property type="evidence" value="ECO:0007669"/>
    <property type="project" value="UniProtKB-KW"/>
</dbReference>
<comment type="similarity">
    <text evidence="1 13">Belongs to the tRNA nucleotidyltransferase/poly(A) polymerase family.</text>
</comment>
<evidence type="ECO:0000256" key="4">
    <source>
        <dbReference type="ARBA" id="ARBA00022884"/>
    </source>
</evidence>
<dbReference type="GO" id="GO:0005739">
    <property type="term" value="C:mitochondrion"/>
    <property type="evidence" value="ECO:0007669"/>
    <property type="project" value="UniProtKB-ARBA"/>
</dbReference>
<keyword evidence="4 13" id="KW-0694">RNA-binding</keyword>
<dbReference type="PANTHER" id="PTHR13734">
    <property type="entry name" value="TRNA-NUCLEOTIDYLTRANSFERASE"/>
    <property type="match status" value="1"/>
</dbReference>
<evidence type="ECO:0000313" key="17">
    <source>
        <dbReference type="EMBL" id="ANB13217.1"/>
    </source>
</evidence>
<dbReference type="PANTHER" id="PTHR13734:SF5">
    <property type="entry name" value="CCA TRNA NUCLEOTIDYLTRANSFERASE, MITOCHONDRIAL"/>
    <property type="match status" value="1"/>
</dbReference>
<dbReference type="RefSeq" id="XP_018735694.1">
    <property type="nucleotide sequence ID" value="XM_018878384.1"/>
</dbReference>
<organism evidence="17 18">
    <name type="scientific">Sugiyamaella lignohabitans</name>
    <dbReference type="NCBI Taxonomy" id="796027"/>
    <lineage>
        <taxon>Eukaryota</taxon>
        <taxon>Fungi</taxon>
        <taxon>Dikarya</taxon>
        <taxon>Ascomycota</taxon>
        <taxon>Saccharomycotina</taxon>
        <taxon>Dipodascomycetes</taxon>
        <taxon>Dipodascales</taxon>
        <taxon>Trichomonascaceae</taxon>
        <taxon>Sugiyamaella</taxon>
    </lineage>
</organism>
<keyword evidence="3" id="KW-0547">Nucleotide-binding</keyword>
<dbReference type="Proteomes" id="UP000189580">
    <property type="component" value="Chromosome a"/>
</dbReference>
<feature type="region of interest" description="Disordered" evidence="14">
    <location>
        <begin position="1"/>
        <end position="26"/>
    </location>
</feature>
<feature type="compositionally biased region" description="Polar residues" evidence="14">
    <location>
        <begin position="1"/>
        <end position="16"/>
    </location>
</feature>
<comment type="catalytic activity">
    <reaction evidence="5">
        <text>a tRNA precursor + 2 CTP + ATP = a tRNA with a 3' CCA end + 3 diphosphate</text>
        <dbReference type="Rhea" id="RHEA:14433"/>
        <dbReference type="Rhea" id="RHEA-COMP:10465"/>
        <dbReference type="Rhea" id="RHEA-COMP:10468"/>
        <dbReference type="ChEBI" id="CHEBI:30616"/>
        <dbReference type="ChEBI" id="CHEBI:33019"/>
        <dbReference type="ChEBI" id="CHEBI:37563"/>
        <dbReference type="ChEBI" id="CHEBI:74896"/>
        <dbReference type="ChEBI" id="CHEBI:83071"/>
        <dbReference type="EC" id="2.7.7.72"/>
    </reaction>
</comment>
<evidence type="ECO:0000256" key="8">
    <source>
        <dbReference type="ARBA" id="ARBA00072969"/>
    </source>
</evidence>
<evidence type="ECO:0000256" key="14">
    <source>
        <dbReference type="SAM" id="MobiDB-lite"/>
    </source>
</evidence>
<evidence type="ECO:0000256" key="6">
    <source>
        <dbReference type="ARBA" id="ARBA00056517"/>
    </source>
</evidence>
<evidence type="ECO:0000256" key="11">
    <source>
        <dbReference type="ARBA" id="ARBA00080500"/>
    </source>
</evidence>
<dbReference type="GO" id="GO:0004810">
    <property type="term" value="F:CCA tRNA nucleotidyltransferase activity"/>
    <property type="evidence" value="ECO:0007669"/>
    <property type="project" value="UniProtKB-EC"/>
</dbReference>
<dbReference type="Pfam" id="PF12627">
    <property type="entry name" value="PolyA_pol_RNAbd"/>
    <property type="match status" value="1"/>
</dbReference>
<accession>A0A161HK23</accession>
<dbReference type="GO" id="GO:0052927">
    <property type="term" value="F:CC tRNA cytidylyltransferase activity"/>
    <property type="evidence" value="ECO:0007669"/>
    <property type="project" value="TreeGrafter"/>
</dbReference>
<dbReference type="Pfam" id="PF01743">
    <property type="entry name" value="PolyA_pol"/>
    <property type="match status" value="1"/>
</dbReference>
<keyword evidence="18" id="KW-1185">Reference proteome</keyword>
<dbReference type="FunFam" id="3.30.460.10:FF:000019">
    <property type="entry name" value="tRNA nucleotidyltransferase cca2"/>
    <property type="match status" value="1"/>
</dbReference>
<sequence>MATTNSDTGSHANASTGVGHDNQPLPVIALDPTEQKIRDLLVKFSSVFEKSEKNKREDGGADSKEPVVLRITGGWVRDKLLGKASHDIDIAINTSTGLVFAEALNEYITENAQVLGLEARSIHKIEKNPEKSKHLETATTKLYDLDIDFVNLRAEEYAGDSRIPTVRFGTPEEDAYRRDATLNALFYNLQEQKVEDFTGRGLQDLRDGILRTPLPSFVTFDEDPLRVLRLIRFSSTFGFEIEESATQAMSDPRIRLALIRKISRERVGTEVGKILRSSNPAKGLNEIAELGLEDSIFLLLDAYKPKGFEAPPSQLIPCVKVLDELVKSTPEQLHPELRSANILNSPSLWLASALNHWGTIQAIDEKKKPASAVSLIIRDGLKLPNNEGKLVSDLYALETAVQEAASNFETLSRKDLGVLIRKCDQHWRLYFVFAMIKQLMAENSNANEIFANYSSLIDKVYAFDVADAWALKPLVNGKQIQQAFGLRKGGPYLAETLNSLIEYQLANPGVSEAECLDYIMTLKCKYVSA</sequence>
<dbReference type="SUPFAM" id="SSF81301">
    <property type="entry name" value="Nucleotidyltransferase"/>
    <property type="match status" value="1"/>
</dbReference>
<feature type="domain" description="tRNA nucleotidyltransferase/poly(A) polymerase RNA and SrmB- binding" evidence="16">
    <location>
        <begin position="238"/>
        <end position="302"/>
    </location>
</feature>
<evidence type="ECO:0000256" key="3">
    <source>
        <dbReference type="ARBA" id="ARBA00022741"/>
    </source>
</evidence>
<protein>
    <recommendedName>
        <fullName evidence="8">CCA tRNA nucleotidyltransferase, mitochondrial</fullName>
        <ecNumber evidence="7">2.7.7.72</ecNumber>
    </recommendedName>
    <alternativeName>
        <fullName evidence="10">CCA-adding enzyme</fullName>
    </alternativeName>
    <alternativeName>
        <fullName evidence="9">tRNA CCA-pyrophosphorylase</fullName>
    </alternativeName>
    <alternativeName>
        <fullName evidence="11">tRNA adenylyltransferase</fullName>
    </alternativeName>
    <alternativeName>
        <fullName evidence="12">tRNA nucleotidyltransferase</fullName>
    </alternativeName>
</protein>
<feature type="domain" description="Poly A polymerase head" evidence="15">
    <location>
        <begin position="69"/>
        <end position="211"/>
    </location>
</feature>
<evidence type="ECO:0000259" key="15">
    <source>
        <dbReference type="Pfam" id="PF01743"/>
    </source>
</evidence>
<evidence type="ECO:0000256" key="12">
    <source>
        <dbReference type="ARBA" id="ARBA00082324"/>
    </source>
</evidence>
<dbReference type="CDD" id="cd05398">
    <property type="entry name" value="NT_ClassII-CCAase"/>
    <property type="match status" value="1"/>
</dbReference>
<dbReference type="InterPro" id="IPR032828">
    <property type="entry name" value="PolyA_RNA-bd"/>
</dbReference>
<keyword evidence="2 13" id="KW-0808">Transferase</keyword>
<comment type="function">
    <text evidence="6">Nucleotidyltransferase that catalyzes the addition and repair of the essential 3'-terminal CCA sequence in tRNAs, which is necessary for the attachment of amino acids to the 3' terminus of tRNA molecules, using CTP and ATP as substrates. tRNA 3'-terminal CCA addition is required both for tRNA processing and repair. Also involved in tRNA surveillance by mediating tandem CCA addition to generate a CCACCA at the 3' terminus of unstable tRNAs. While stable tRNAs receive only 3'-terminal CCA, unstable tRNAs are marked with CCACCA and rapidly degraded. The structural flexibility of RNA controls the choice between CCA versus CCACCA addition: following the first CCA addition cycle, nucleotide-binding to the active site triggers a clockwise screw motion, producing torque on the RNA. This ejects stable RNAs, whereas unstable RNAs are refolded while bound to the enzyme and subjected to a second CCA catalytic cycle.</text>
</comment>
<evidence type="ECO:0000256" key="5">
    <source>
        <dbReference type="ARBA" id="ARBA00050431"/>
    </source>
</evidence>
<dbReference type="EC" id="2.7.7.72" evidence="7"/>
<proteinExistence type="inferred from homology"/>
<dbReference type="GeneID" id="30033307"/>
<dbReference type="InterPro" id="IPR002646">
    <property type="entry name" value="PolA_pol_head_dom"/>
</dbReference>
<evidence type="ECO:0000256" key="9">
    <source>
        <dbReference type="ARBA" id="ARBA00076038"/>
    </source>
</evidence>
<dbReference type="Gene3D" id="3.30.460.10">
    <property type="entry name" value="Beta Polymerase, domain 2"/>
    <property type="match status" value="1"/>
</dbReference>
<evidence type="ECO:0000256" key="1">
    <source>
        <dbReference type="ARBA" id="ARBA00007265"/>
    </source>
</evidence>
<evidence type="ECO:0000256" key="10">
    <source>
        <dbReference type="ARBA" id="ARBA00077436"/>
    </source>
</evidence>
<name>A0A161HK23_9ASCO</name>
<evidence type="ECO:0000256" key="13">
    <source>
        <dbReference type="RuleBase" id="RU003953"/>
    </source>
</evidence>
<dbReference type="SUPFAM" id="SSF81891">
    <property type="entry name" value="Poly A polymerase C-terminal region-like"/>
    <property type="match status" value="1"/>
</dbReference>
<dbReference type="InterPro" id="IPR043519">
    <property type="entry name" value="NT_sf"/>
</dbReference>
<evidence type="ECO:0000256" key="7">
    <source>
        <dbReference type="ARBA" id="ARBA00066885"/>
    </source>
</evidence>
<dbReference type="GO" id="GO:0003723">
    <property type="term" value="F:RNA binding"/>
    <property type="evidence" value="ECO:0007669"/>
    <property type="project" value="UniProtKB-KW"/>
</dbReference>
<dbReference type="AlphaFoldDB" id="A0A161HK23"/>
<dbReference type="OrthoDB" id="445712at2759"/>
<dbReference type="GO" id="GO:0052929">
    <property type="term" value="F:ATP:3'-cytidine-cytidine-tRNA adenylyltransferase activity"/>
    <property type="evidence" value="ECO:0007669"/>
    <property type="project" value="TreeGrafter"/>
</dbReference>
<gene>
    <name evidence="17" type="primary">CCA1</name>
    <name evidence="17" type="ORF">AWJ20_1499</name>
</gene>